<dbReference type="GO" id="GO:0008237">
    <property type="term" value="F:metallopeptidase activity"/>
    <property type="evidence" value="ECO:0007669"/>
    <property type="project" value="UniProtKB-KW"/>
</dbReference>
<proteinExistence type="inferred from homology"/>
<dbReference type="GO" id="GO:0046872">
    <property type="term" value="F:metal ion binding"/>
    <property type="evidence" value="ECO:0007669"/>
    <property type="project" value="UniProtKB-KW"/>
</dbReference>
<keyword evidence="8" id="KW-1015">Disulfide bond</keyword>
<dbReference type="AlphaFoldDB" id="A0A286UQ01"/>
<evidence type="ECO:0000256" key="1">
    <source>
        <dbReference type="ARBA" id="ARBA00008721"/>
    </source>
</evidence>
<accession>A0A286UQ01</accession>
<name>A0A286UQ01_9AGAM</name>
<keyword evidence="2" id="KW-0645">Protease</keyword>
<protein>
    <submittedName>
        <fullName evidence="11">Metalloprotease</fullName>
    </submittedName>
</protein>
<dbReference type="InterPro" id="IPR024079">
    <property type="entry name" value="MetalloPept_cat_dom_sf"/>
</dbReference>
<dbReference type="SUPFAM" id="SSF55486">
    <property type="entry name" value="Metalloproteases ('zincins'), catalytic domain"/>
    <property type="match status" value="1"/>
</dbReference>
<keyword evidence="4 9" id="KW-0732">Signal</keyword>
<comment type="caution">
    <text evidence="11">The sequence shown here is derived from an EMBL/GenBank/DDBJ whole genome shotgun (WGS) entry which is preliminary data.</text>
</comment>
<evidence type="ECO:0000256" key="2">
    <source>
        <dbReference type="ARBA" id="ARBA00022670"/>
    </source>
</evidence>
<dbReference type="InParanoid" id="A0A286UQ01"/>
<evidence type="ECO:0000256" key="8">
    <source>
        <dbReference type="ARBA" id="ARBA00023157"/>
    </source>
</evidence>
<dbReference type="GO" id="GO:0006508">
    <property type="term" value="P:proteolysis"/>
    <property type="evidence" value="ECO:0007669"/>
    <property type="project" value="UniProtKB-KW"/>
</dbReference>
<evidence type="ECO:0000313" key="12">
    <source>
        <dbReference type="Proteomes" id="UP000217199"/>
    </source>
</evidence>
<dbReference type="OrthoDB" id="536211at2759"/>
<evidence type="ECO:0000256" key="5">
    <source>
        <dbReference type="ARBA" id="ARBA00022801"/>
    </source>
</evidence>
<dbReference type="Pfam" id="PF05572">
    <property type="entry name" value="Peptidase_M43"/>
    <property type="match status" value="1"/>
</dbReference>
<dbReference type="STRING" id="2282107.A0A286UQ01"/>
<dbReference type="PANTHER" id="PTHR47466">
    <property type="match status" value="1"/>
</dbReference>
<keyword evidence="6" id="KW-0862">Zinc</keyword>
<evidence type="ECO:0000313" key="11">
    <source>
        <dbReference type="EMBL" id="PAV21667.1"/>
    </source>
</evidence>
<dbReference type="InterPro" id="IPR008754">
    <property type="entry name" value="Peptidase_M43"/>
</dbReference>
<dbReference type="Gene3D" id="3.40.390.10">
    <property type="entry name" value="Collagenase (Catalytic Domain)"/>
    <property type="match status" value="1"/>
</dbReference>
<evidence type="ECO:0000256" key="7">
    <source>
        <dbReference type="ARBA" id="ARBA00023049"/>
    </source>
</evidence>
<organism evidence="11 12">
    <name type="scientific">Pyrrhoderma noxium</name>
    <dbReference type="NCBI Taxonomy" id="2282107"/>
    <lineage>
        <taxon>Eukaryota</taxon>
        <taxon>Fungi</taxon>
        <taxon>Dikarya</taxon>
        <taxon>Basidiomycota</taxon>
        <taxon>Agaricomycotina</taxon>
        <taxon>Agaricomycetes</taxon>
        <taxon>Hymenochaetales</taxon>
        <taxon>Hymenochaetaceae</taxon>
        <taxon>Pyrrhoderma</taxon>
    </lineage>
</organism>
<evidence type="ECO:0000256" key="3">
    <source>
        <dbReference type="ARBA" id="ARBA00022723"/>
    </source>
</evidence>
<sequence length="285" mass="31043">MFLRHQLVTIILAAVASTNPLIGDSTRVVSRCGTTISDEEMSQYEMEFQARMASRKDTSSLVAESTIVQVHWNVISENGTIEGGDIPNDQIDAQMVVLNQDYSNIGLSFVLANINRITNSSWFNIVGPNDDLQIDMKTQLRQGGAADLNLYSVGFKSGLLGYSTYPFNYESNSVNDGVVFLFSTVPGGGYENFNGGRTLTHEVGHWVGLYHTFDGGCSETGDQVDDTPAEASAASGCPTGRDTCSSSGVDPIHNYMDYTYDSCMNNFTPGQITRLSDQISIYRGL</sequence>
<keyword evidence="7 11" id="KW-0482">Metalloprotease</keyword>
<dbReference type="EMBL" id="NBII01000002">
    <property type="protein sequence ID" value="PAV21667.1"/>
    <property type="molecule type" value="Genomic_DNA"/>
</dbReference>
<reference evidence="11 12" key="1">
    <citation type="journal article" date="2017" name="Mol. Ecol.">
        <title>Comparative and population genomic landscape of Phellinus noxius: A hypervariable fungus causing root rot in trees.</title>
        <authorList>
            <person name="Chung C.L."/>
            <person name="Lee T.J."/>
            <person name="Akiba M."/>
            <person name="Lee H.H."/>
            <person name="Kuo T.H."/>
            <person name="Liu D."/>
            <person name="Ke H.M."/>
            <person name="Yokoi T."/>
            <person name="Roa M.B."/>
            <person name="Lu M.J."/>
            <person name="Chang Y.Y."/>
            <person name="Ann P.J."/>
            <person name="Tsai J.N."/>
            <person name="Chen C.Y."/>
            <person name="Tzean S.S."/>
            <person name="Ota Y."/>
            <person name="Hattori T."/>
            <person name="Sahashi N."/>
            <person name="Liou R.F."/>
            <person name="Kikuchi T."/>
            <person name="Tsai I.J."/>
        </authorList>
    </citation>
    <scope>NUCLEOTIDE SEQUENCE [LARGE SCALE GENOMIC DNA]</scope>
    <source>
        <strain evidence="11 12">FFPRI411160</strain>
    </source>
</reference>
<keyword evidence="12" id="KW-1185">Reference proteome</keyword>
<evidence type="ECO:0000259" key="10">
    <source>
        <dbReference type="Pfam" id="PF05572"/>
    </source>
</evidence>
<feature type="domain" description="Peptidase M43 pregnancy-associated plasma-A" evidence="10">
    <location>
        <begin position="194"/>
        <end position="278"/>
    </location>
</feature>
<keyword evidence="3" id="KW-0479">Metal-binding</keyword>
<evidence type="ECO:0000256" key="6">
    <source>
        <dbReference type="ARBA" id="ARBA00022833"/>
    </source>
</evidence>
<evidence type="ECO:0000256" key="4">
    <source>
        <dbReference type="ARBA" id="ARBA00022729"/>
    </source>
</evidence>
<comment type="similarity">
    <text evidence="1">Belongs to the peptidase M43B family.</text>
</comment>
<gene>
    <name evidence="11" type="ORF">PNOK_0162400</name>
</gene>
<dbReference type="CDD" id="cd04275">
    <property type="entry name" value="ZnMc_pappalysin_like"/>
    <property type="match status" value="1"/>
</dbReference>
<keyword evidence="5" id="KW-0378">Hydrolase</keyword>
<evidence type="ECO:0000256" key="9">
    <source>
        <dbReference type="SAM" id="SignalP"/>
    </source>
</evidence>
<feature type="chain" id="PRO_5013796716" evidence="9">
    <location>
        <begin position="19"/>
        <end position="285"/>
    </location>
</feature>
<dbReference type="Proteomes" id="UP000217199">
    <property type="component" value="Unassembled WGS sequence"/>
</dbReference>
<dbReference type="PANTHER" id="PTHR47466:SF1">
    <property type="entry name" value="METALLOPROTEASE MEP1 (AFU_ORTHOLOGUE AFUA_1G07730)-RELATED"/>
    <property type="match status" value="1"/>
</dbReference>
<feature type="signal peptide" evidence="9">
    <location>
        <begin position="1"/>
        <end position="18"/>
    </location>
</feature>